<evidence type="ECO:0008006" key="3">
    <source>
        <dbReference type="Google" id="ProtNLM"/>
    </source>
</evidence>
<name>A0ABT9UAJ4_PAEHA</name>
<evidence type="ECO:0000313" key="1">
    <source>
        <dbReference type="EMBL" id="MDQ0116672.1"/>
    </source>
</evidence>
<protein>
    <recommendedName>
        <fullName evidence="3">YtkA-like domain-containing protein</fullName>
    </recommendedName>
</protein>
<sequence>MMESAETLATTTTRTPIYKWLLALLAAAVIVTAAFTWLQTTEAAPPAVTAHSFGEGSVTWEIGRYPAKVLELNDFRLTLNTSSGAPLQNAHLSIVLDMIGMNCGNYSFELTETAPGVYEGEGMPLMAGTWKATLSLETAEGSYTIARRLTAVH</sequence>
<organism evidence="1 2">
    <name type="scientific">Paenibacillus harenae</name>
    <dbReference type="NCBI Taxonomy" id="306543"/>
    <lineage>
        <taxon>Bacteria</taxon>
        <taxon>Bacillati</taxon>
        <taxon>Bacillota</taxon>
        <taxon>Bacilli</taxon>
        <taxon>Bacillales</taxon>
        <taxon>Paenibacillaceae</taxon>
        <taxon>Paenibacillus</taxon>
    </lineage>
</organism>
<comment type="caution">
    <text evidence="1">The sequence shown here is derived from an EMBL/GenBank/DDBJ whole genome shotgun (WGS) entry which is preliminary data.</text>
</comment>
<evidence type="ECO:0000313" key="2">
    <source>
        <dbReference type="Proteomes" id="UP001229346"/>
    </source>
</evidence>
<reference evidence="1 2" key="1">
    <citation type="submission" date="2023-07" db="EMBL/GenBank/DDBJ databases">
        <title>Sorghum-associated microbial communities from plants grown in Nebraska, USA.</title>
        <authorList>
            <person name="Schachtman D."/>
        </authorList>
    </citation>
    <scope>NUCLEOTIDE SEQUENCE [LARGE SCALE GENOMIC DNA]</scope>
    <source>
        <strain evidence="1 2">CC482</strain>
    </source>
</reference>
<accession>A0ABT9UAJ4</accession>
<dbReference type="RefSeq" id="WP_307208767.1">
    <property type="nucleotide sequence ID" value="NZ_JAUSSU010000023.1"/>
</dbReference>
<proteinExistence type="predicted"/>
<dbReference type="EMBL" id="JAUSSU010000023">
    <property type="protein sequence ID" value="MDQ0116672.1"/>
    <property type="molecule type" value="Genomic_DNA"/>
</dbReference>
<keyword evidence="2" id="KW-1185">Reference proteome</keyword>
<dbReference type="Proteomes" id="UP001229346">
    <property type="component" value="Unassembled WGS sequence"/>
</dbReference>
<gene>
    <name evidence="1" type="ORF">J2T15_006154</name>
</gene>